<protein>
    <submittedName>
        <fullName evidence="2">Uncharacterized protein</fullName>
    </submittedName>
</protein>
<organism evidence="2 3">
    <name type="scientific">Echinicola vietnamensis (strain DSM 17526 / LMG 23754 / KMM 6221)</name>
    <dbReference type="NCBI Taxonomy" id="926556"/>
    <lineage>
        <taxon>Bacteria</taxon>
        <taxon>Pseudomonadati</taxon>
        <taxon>Bacteroidota</taxon>
        <taxon>Cytophagia</taxon>
        <taxon>Cytophagales</taxon>
        <taxon>Cyclobacteriaceae</taxon>
        <taxon>Echinicola</taxon>
    </lineage>
</organism>
<dbReference type="AlphaFoldDB" id="L0FXA9"/>
<feature type="transmembrane region" description="Helical" evidence="1">
    <location>
        <begin position="21"/>
        <end position="43"/>
    </location>
</feature>
<reference evidence="3" key="1">
    <citation type="submission" date="2012-02" db="EMBL/GenBank/DDBJ databases">
        <title>The complete genome of Echinicola vietnamensis DSM 17526.</title>
        <authorList>
            <person name="Lucas S."/>
            <person name="Copeland A."/>
            <person name="Lapidus A."/>
            <person name="Glavina del Rio T."/>
            <person name="Dalin E."/>
            <person name="Tice H."/>
            <person name="Bruce D."/>
            <person name="Goodwin L."/>
            <person name="Pitluck S."/>
            <person name="Peters L."/>
            <person name="Ovchinnikova G."/>
            <person name="Teshima H."/>
            <person name="Kyrpides N."/>
            <person name="Mavromatis K."/>
            <person name="Ivanova N."/>
            <person name="Brettin T."/>
            <person name="Detter J.C."/>
            <person name="Han C."/>
            <person name="Larimer F."/>
            <person name="Land M."/>
            <person name="Hauser L."/>
            <person name="Markowitz V."/>
            <person name="Cheng J.-F."/>
            <person name="Hugenholtz P."/>
            <person name="Woyke T."/>
            <person name="Wu D."/>
            <person name="Brambilla E."/>
            <person name="Klenk H.-P."/>
            <person name="Eisen J.A."/>
        </authorList>
    </citation>
    <scope>NUCLEOTIDE SEQUENCE [LARGE SCALE GENOMIC DNA]</scope>
    <source>
        <strain evidence="3">DSM 17526 / LMG 23754 / KMM 6221</strain>
    </source>
</reference>
<name>L0FXA9_ECHVK</name>
<keyword evidence="1" id="KW-0472">Membrane</keyword>
<keyword evidence="1" id="KW-1133">Transmembrane helix</keyword>
<feature type="transmembrane region" description="Helical" evidence="1">
    <location>
        <begin position="49"/>
        <end position="71"/>
    </location>
</feature>
<evidence type="ECO:0000313" key="2">
    <source>
        <dbReference type="EMBL" id="AGA77678.1"/>
    </source>
</evidence>
<dbReference type="STRING" id="926556.Echvi_1410"/>
<sequence>METNKITEVQRDLVKEKAHRTLFYTVFGTILPFIIGAVILIAFTKFKELVTFITDGTFCLFAAGLLTSATFLMNENSDSIRSKWDKRIHKYLQPVWIIVAIVYGAVYAKVNLPINEKINTVFLWIVSIVCFLFSIYALYRALYIEGVQNPPKVDALKNRKTDIDNIMDEIG</sequence>
<keyword evidence="3" id="KW-1185">Reference proteome</keyword>
<keyword evidence="1" id="KW-0812">Transmembrane</keyword>
<dbReference type="EMBL" id="CP003346">
    <property type="protein sequence ID" value="AGA77678.1"/>
    <property type="molecule type" value="Genomic_DNA"/>
</dbReference>
<evidence type="ECO:0000256" key="1">
    <source>
        <dbReference type="SAM" id="Phobius"/>
    </source>
</evidence>
<evidence type="ECO:0000313" key="3">
    <source>
        <dbReference type="Proteomes" id="UP000010796"/>
    </source>
</evidence>
<proteinExistence type="predicted"/>
<dbReference type="RefSeq" id="WP_015265241.1">
    <property type="nucleotide sequence ID" value="NC_019904.1"/>
</dbReference>
<dbReference type="KEGG" id="evi:Echvi_1410"/>
<dbReference type="HOGENOM" id="CLU_1560529_0_0_10"/>
<dbReference type="Proteomes" id="UP000010796">
    <property type="component" value="Chromosome"/>
</dbReference>
<accession>L0FXA9</accession>
<gene>
    <name evidence="2" type="ordered locus">Echvi_1410</name>
</gene>
<feature type="transmembrane region" description="Helical" evidence="1">
    <location>
        <begin position="91"/>
        <end position="109"/>
    </location>
</feature>
<feature type="transmembrane region" description="Helical" evidence="1">
    <location>
        <begin position="121"/>
        <end position="139"/>
    </location>
</feature>